<comment type="similarity">
    <text evidence="2">Belongs to the ribonuclease III family.</text>
</comment>
<evidence type="ECO:0000313" key="14">
    <source>
        <dbReference type="Proteomes" id="UP000518300"/>
    </source>
</evidence>
<comment type="subunit">
    <text evidence="9">Homodimer.</text>
</comment>
<feature type="domain" description="DRBM" evidence="11">
    <location>
        <begin position="165"/>
        <end position="234"/>
    </location>
</feature>
<dbReference type="GO" id="GO:0008033">
    <property type="term" value="P:tRNA processing"/>
    <property type="evidence" value="ECO:0007669"/>
    <property type="project" value="UniProtKB-KW"/>
</dbReference>
<evidence type="ECO:0000256" key="6">
    <source>
        <dbReference type="ARBA" id="ARBA00022759"/>
    </source>
</evidence>
<keyword evidence="6 9" id="KW-0255">Endonuclease</keyword>
<feature type="region of interest" description="Disordered" evidence="10">
    <location>
        <begin position="229"/>
        <end position="261"/>
    </location>
</feature>
<dbReference type="GO" id="GO:0006397">
    <property type="term" value="P:mRNA processing"/>
    <property type="evidence" value="ECO:0007669"/>
    <property type="project" value="UniProtKB-UniRule"/>
</dbReference>
<proteinExistence type="inferred from homology"/>
<comment type="subcellular location">
    <subcellularLocation>
        <location evidence="9">Cytoplasm</location>
    </subcellularLocation>
</comment>
<keyword evidence="3 9" id="KW-0698">rRNA processing</keyword>
<evidence type="ECO:0000256" key="7">
    <source>
        <dbReference type="ARBA" id="ARBA00022801"/>
    </source>
</evidence>
<dbReference type="SUPFAM" id="SSF54768">
    <property type="entry name" value="dsRNA-binding domain-like"/>
    <property type="match status" value="1"/>
</dbReference>
<keyword evidence="5 9" id="KW-0540">Nuclease</keyword>
<dbReference type="SUPFAM" id="SSF69065">
    <property type="entry name" value="RNase III domain-like"/>
    <property type="match status" value="1"/>
</dbReference>
<evidence type="ECO:0000256" key="2">
    <source>
        <dbReference type="ARBA" id="ARBA00010183"/>
    </source>
</evidence>
<keyword evidence="9" id="KW-0479">Metal-binding</keyword>
<comment type="cofactor">
    <cofactor evidence="9">
        <name>Mg(2+)</name>
        <dbReference type="ChEBI" id="CHEBI:18420"/>
    </cofactor>
</comment>
<organism evidence="13 14">
    <name type="scientific">Pyxidicoccus fallax</name>
    <dbReference type="NCBI Taxonomy" id="394095"/>
    <lineage>
        <taxon>Bacteria</taxon>
        <taxon>Pseudomonadati</taxon>
        <taxon>Myxococcota</taxon>
        <taxon>Myxococcia</taxon>
        <taxon>Myxococcales</taxon>
        <taxon>Cystobacterineae</taxon>
        <taxon>Myxococcaceae</taxon>
        <taxon>Pyxidicoccus</taxon>
    </lineage>
</organism>
<evidence type="ECO:0000256" key="9">
    <source>
        <dbReference type="HAMAP-Rule" id="MF_00104"/>
    </source>
</evidence>
<dbReference type="FunFam" id="1.10.1520.10:FF:000001">
    <property type="entry name" value="Ribonuclease 3"/>
    <property type="match status" value="1"/>
</dbReference>
<dbReference type="GO" id="GO:0005737">
    <property type="term" value="C:cytoplasm"/>
    <property type="evidence" value="ECO:0007669"/>
    <property type="project" value="UniProtKB-SubCell"/>
</dbReference>
<dbReference type="SMART" id="SM00535">
    <property type="entry name" value="RIBOc"/>
    <property type="match status" value="1"/>
</dbReference>
<keyword evidence="7 9" id="KW-0378">Hydrolase</keyword>
<dbReference type="InterPro" id="IPR011907">
    <property type="entry name" value="RNase_III"/>
</dbReference>
<feature type="domain" description="RNase III" evidence="12">
    <location>
        <begin position="10"/>
        <end position="139"/>
    </location>
</feature>
<dbReference type="HAMAP" id="MF_00104">
    <property type="entry name" value="RNase_III"/>
    <property type="match status" value="1"/>
</dbReference>
<dbReference type="NCBIfam" id="TIGR02191">
    <property type="entry name" value="RNaseIII"/>
    <property type="match status" value="1"/>
</dbReference>
<comment type="catalytic activity">
    <reaction evidence="1 9">
        <text>Endonucleolytic cleavage to 5'-phosphomonoester.</text>
        <dbReference type="EC" id="3.1.26.3"/>
    </reaction>
</comment>
<evidence type="ECO:0000259" key="11">
    <source>
        <dbReference type="PROSITE" id="PS50137"/>
    </source>
</evidence>
<dbReference type="GO" id="GO:0019843">
    <property type="term" value="F:rRNA binding"/>
    <property type="evidence" value="ECO:0007669"/>
    <property type="project" value="UniProtKB-KW"/>
</dbReference>
<evidence type="ECO:0000256" key="10">
    <source>
        <dbReference type="SAM" id="MobiDB-lite"/>
    </source>
</evidence>
<evidence type="ECO:0000256" key="3">
    <source>
        <dbReference type="ARBA" id="ARBA00022552"/>
    </source>
</evidence>
<keyword evidence="9" id="KW-0963">Cytoplasm</keyword>
<dbReference type="AlphaFoldDB" id="A0A848LA98"/>
<evidence type="ECO:0000256" key="5">
    <source>
        <dbReference type="ARBA" id="ARBA00022722"/>
    </source>
</evidence>
<dbReference type="Gene3D" id="3.30.160.20">
    <property type="match status" value="1"/>
</dbReference>
<evidence type="ECO:0000256" key="1">
    <source>
        <dbReference type="ARBA" id="ARBA00000109"/>
    </source>
</evidence>
<dbReference type="CDD" id="cd10845">
    <property type="entry name" value="DSRM_RNAse_III_family"/>
    <property type="match status" value="1"/>
</dbReference>
<feature type="active site" evidence="9">
    <location>
        <position position="56"/>
    </location>
</feature>
<dbReference type="GO" id="GO:0046872">
    <property type="term" value="F:metal ion binding"/>
    <property type="evidence" value="ECO:0007669"/>
    <property type="project" value="UniProtKB-KW"/>
</dbReference>
<dbReference type="Pfam" id="PF14622">
    <property type="entry name" value="Ribonucleas_3_3"/>
    <property type="match status" value="1"/>
</dbReference>
<dbReference type="InterPro" id="IPR014720">
    <property type="entry name" value="dsRBD_dom"/>
</dbReference>
<dbReference type="PANTHER" id="PTHR11207">
    <property type="entry name" value="RIBONUCLEASE III"/>
    <property type="match status" value="1"/>
</dbReference>
<protein>
    <recommendedName>
        <fullName evidence="9">Ribonuclease 3</fullName>
        <ecNumber evidence="9">3.1.26.3</ecNumber>
    </recommendedName>
    <alternativeName>
        <fullName evidence="9">Ribonuclease III</fullName>
        <shortName evidence="9">RNase III</shortName>
    </alternativeName>
</protein>
<reference evidence="13 14" key="1">
    <citation type="submission" date="2020-04" db="EMBL/GenBank/DDBJ databases">
        <title>Draft genome of Pyxidicoccus fallax type strain.</title>
        <authorList>
            <person name="Whitworth D.E."/>
        </authorList>
    </citation>
    <scope>NUCLEOTIDE SEQUENCE [LARGE SCALE GENOMIC DNA]</scope>
    <source>
        <strain evidence="13 14">DSM 14698</strain>
    </source>
</reference>
<dbReference type="PANTHER" id="PTHR11207:SF0">
    <property type="entry name" value="RIBONUCLEASE 3"/>
    <property type="match status" value="1"/>
</dbReference>
<comment type="function">
    <text evidence="9">Digests double-stranded RNA. Involved in the processing of primary rRNA transcript to yield the immediate precursors to the large and small rRNAs (23S and 16S). Processes some mRNAs, and tRNAs when they are encoded in the rRNA operon. Processes pre-crRNA and tracrRNA of type II CRISPR loci if present in the organism.</text>
</comment>
<feature type="binding site" evidence="9">
    <location>
        <position position="52"/>
    </location>
    <ligand>
        <name>Mg(2+)</name>
        <dbReference type="ChEBI" id="CHEBI:18420"/>
    </ligand>
</feature>
<dbReference type="InterPro" id="IPR000999">
    <property type="entry name" value="RNase_III_dom"/>
</dbReference>
<dbReference type="GO" id="GO:0004525">
    <property type="term" value="F:ribonuclease III activity"/>
    <property type="evidence" value="ECO:0007669"/>
    <property type="project" value="UniProtKB-UniRule"/>
</dbReference>
<dbReference type="Pfam" id="PF00035">
    <property type="entry name" value="dsrm"/>
    <property type="match status" value="1"/>
</dbReference>
<dbReference type="EC" id="3.1.26.3" evidence="9"/>
<dbReference type="PROSITE" id="PS50142">
    <property type="entry name" value="RNASE_3_2"/>
    <property type="match status" value="1"/>
</dbReference>
<keyword evidence="9" id="KW-0819">tRNA processing</keyword>
<evidence type="ECO:0000256" key="8">
    <source>
        <dbReference type="ARBA" id="ARBA00022884"/>
    </source>
</evidence>
<feature type="compositionally biased region" description="Low complexity" evidence="10">
    <location>
        <begin position="240"/>
        <end position="252"/>
    </location>
</feature>
<dbReference type="SMART" id="SM00358">
    <property type="entry name" value="DSRM"/>
    <property type="match status" value="1"/>
</dbReference>
<dbReference type="GO" id="GO:0003725">
    <property type="term" value="F:double-stranded RNA binding"/>
    <property type="evidence" value="ECO:0007669"/>
    <property type="project" value="TreeGrafter"/>
</dbReference>
<dbReference type="Proteomes" id="UP000518300">
    <property type="component" value="Unassembled WGS sequence"/>
</dbReference>
<evidence type="ECO:0000313" key="13">
    <source>
        <dbReference type="EMBL" id="NMO13613.1"/>
    </source>
</evidence>
<sequence length="261" mass="28972">MEKLTLAERVQLLESRLGVTISRQDLAIEALTHKTYVNENPDLRLKDNQRLEFFGDSVVNLAVADRLWRRFPDVPEGFLTKVRARLVHEEGLALVARRIPLGDLLLLGRGEDKYKGREKNSLLADALEAVFGAVYLSSGMEPVLQLVDRFFVELIDEAASSLDKDYKTALGQLVHERLKMPPRYRVVSESGPEHSKIFEVEVIIGEEAFARATGRSKKEAEQAAARMTLDMLPQRLGQGAASAPASDTPATAETSRDDTSA</sequence>
<gene>
    <name evidence="9 13" type="primary">rnc</name>
    <name evidence="13" type="ORF">HG543_01875</name>
</gene>
<evidence type="ECO:0000259" key="12">
    <source>
        <dbReference type="PROSITE" id="PS50142"/>
    </source>
</evidence>
<keyword evidence="9" id="KW-0699">rRNA-binding</keyword>
<feature type="binding site" evidence="9">
    <location>
        <position position="128"/>
    </location>
    <ligand>
        <name>Mg(2+)</name>
        <dbReference type="ChEBI" id="CHEBI:18420"/>
    </ligand>
</feature>
<dbReference type="GO" id="GO:0010468">
    <property type="term" value="P:regulation of gene expression"/>
    <property type="evidence" value="ECO:0007669"/>
    <property type="project" value="TreeGrafter"/>
</dbReference>
<keyword evidence="9" id="KW-0460">Magnesium</keyword>
<name>A0A848LA98_9BACT</name>
<dbReference type="Gene3D" id="1.10.1520.10">
    <property type="entry name" value="Ribonuclease III domain"/>
    <property type="match status" value="1"/>
</dbReference>
<keyword evidence="4 9" id="KW-0507">mRNA processing</keyword>
<dbReference type="PROSITE" id="PS50137">
    <property type="entry name" value="DS_RBD"/>
    <property type="match status" value="1"/>
</dbReference>
<comment type="caution">
    <text evidence="13">The sequence shown here is derived from an EMBL/GenBank/DDBJ whole genome shotgun (WGS) entry which is preliminary data.</text>
</comment>
<accession>A0A848LA98</accession>
<evidence type="ECO:0000256" key="4">
    <source>
        <dbReference type="ARBA" id="ARBA00022664"/>
    </source>
</evidence>
<dbReference type="InterPro" id="IPR036389">
    <property type="entry name" value="RNase_III_sf"/>
</dbReference>
<dbReference type="CDD" id="cd00593">
    <property type="entry name" value="RIBOc"/>
    <property type="match status" value="1"/>
</dbReference>
<keyword evidence="8 9" id="KW-0694">RNA-binding</keyword>
<dbReference type="EMBL" id="JABBJJ010000005">
    <property type="protein sequence ID" value="NMO13613.1"/>
    <property type="molecule type" value="Genomic_DNA"/>
</dbReference>
<keyword evidence="14" id="KW-1185">Reference proteome</keyword>
<feature type="active site" evidence="9">
    <location>
        <position position="128"/>
    </location>
</feature>
<feature type="binding site" evidence="9">
    <location>
        <position position="125"/>
    </location>
    <ligand>
        <name>Mg(2+)</name>
        <dbReference type="ChEBI" id="CHEBI:18420"/>
    </ligand>
</feature>
<dbReference type="GO" id="GO:0006364">
    <property type="term" value="P:rRNA processing"/>
    <property type="evidence" value="ECO:0007669"/>
    <property type="project" value="UniProtKB-UniRule"/>
</dbReference>